<keyword evidence="2" id="KW-1185">Reference proteome</keyword>
<organism evidence="2 3">
    <name type="scientific">Heligmosomoides polygyrus</name>
    <name type="common">Parasitic roundworm</name>
    <dbReference type="NCBI Taxonomy" id="6339"/>
    <lineage>
        <taxon>Eukaryota</taxon>
        <taxon>Metazoa</taxon>
        <taxon>Ecdysozoa</taxon>
        <taxon>Nematoda</taxon>
        <taxon>Chromadorea</taxon>
        <taxon>Rhabditida</taxon>
        <taxon>Rhabditina</taxon>
        <taxon>Rhabditomorpha</taxon>
        <taxon>Strongyloidea</taxon>
        <taxon>Heligmosomidae</taxon>
        <taxon>Heligmosomoides</taxon>
    </lineage>
</organism>
<accession>A0A183GGX1</accession>
<feature type="region of interest" description="Disordered" evidence="1">
    <location>
        <begin position="545"/>
        <end position="581"/>
    </location>
</feature>
<feature type="compositionally biased region" description="Low complexity" evidence="1">
    <location>
        <begin position="129"/>
        <end position="140"/>
    </location>
</feature>
<dbReference type="WBParaSite" id="HPBE_0002176601-mRNA-1">
    <property type="protein sequence ID" value="HPBE_0002176601-mRNA-1"/>
    <property type="gene ID" value="HPBE_0002176601"/>
</dbReference>
<evidence type="ECO:0000313" key="2">
    <source>
        <dbReference type="Proteomes" id="UP000050761"/>
    </source>
</evidence>
<dbReference type="Proteomes" id="UP000050761">
    <property type="component" value="Unassembled WGS sequence"/>
</dbReference>
<evidence type="ECO:0000256" key="1">
    <source>
        <dbReference type="SAM" id="MobiDB-lite"/>
    </source>
</evidence>
<sequence length="806" mass="90817">LPSNPSPSVRFDAPASPSGISYRETSLSRDYSGRESAAVRDTLFNSPRSSLRRSSDDRRYGENPKSPRVTLDDETSSLLERYGVRKSSATENPTQSLLKQRRQQHPDPDVGCSATRRKSGNFGGESPLVSGSDVTGGSTSKFPDRKDLSKQLNSDVQDITQNEYLNRLLAAHNRVDDLLRSRGLSAEDETKYLKAWEEIPIIRAERYQRVRTPSNSSDSGLSTDNDSDRSNSEVTKEEPVCEKQLLRADLLVNCSKIIPVFRPFSRSSLTCPESAWKSSSASFSLERKPSFMPSTKAFPLELKKKGSADFVCRSPAYASLSISPALKSKEQSLAAKKVIHIPRRTETVQASFRAIQRCAASVEEKSSTYKHSQPFHIQQKLAVEEVKPAAIVEQQRTILASLKRKPNPAIPSTAEISIQHCSFYQVSRRAVEKPEKNVRMNLRLTERAPNKCSTSIALPTTSRPQFAYMAVPQAPRSAMNRANSVQLTKCGCKVGKLDRSMTLDSPKEKQLRKVNRLVIPEFFRQPHYETKEDLRNARNKLKRVEPAVAGGSLEEQNRPSPLKRSNAIRRKPPLEKSALSGIIGESRAPYSDFLTSASPTTATEENTPVYSPEMPPPYFRRGNSIHLFDSLNLAGSLGRTATSSGASTTCRESKIAELSPTDRLLVEQFRRSKHIPRPKALTQRAILTFQAFPARNNLQRPVTTVEFVRCRTPQRRPPHQTHRHSSPPCLRKVYRSVKHFSKRVHLLECPPLRKVDRAVRKKLKIRRPKRWTPRWRKKCSEDEVVGEEEEREEEAEELVTTGRNET</sequence>
<proteinExistence type="predicted"/>
<name>A0A183GGX1_HELPZ</name>
<feature type="region of interest" description="Disordered" evidence="1">
    <location>
        <begin position="1"/>
        <end position="149"/>
    </location>
</feature>
<feature type="compositionally biased region" description="Basic and acidic residues" evidence="1">
    <location>
        <begin position="53"/>
        <end position="62"/>
    </location>
</feature>
<feature type="compositionally biased region" description="Basic and acidic residues" evidence="1">
    <location>
        <begin position="226"/>
        <end position="238"/>
    </location>
</feature>
<feature type="compositionally biased region" description="Polar residues" evidence="1">
    <location>
        <begin position="87"/>
        <end position="98"/>
    </location>
</feature>
<feature type="region of interest" description="Disordered" evidence="1">
    <location>
        <begin position="775"/>
        <end position="806"/>
    </location>
</feature>
<protein>
    <submittedName>
        <fullName evidence="3">PEHE domain-containing protein</fullName>
    </submittedName>
</protein>
<dbReference type="AlphaFoldDB" id="A0A183GGX1"/>
<evidence type="ECO:0000313" key="3">
    <source>
        <dbReference type="WBParaSite" id="HPBE_0002176601-mRNA-1"/>
    </source>
</evidence>
<reference evidence="3" key="1">
    <citation type="submission" date="2019-09" db="UniProtKB">
        <authorList>
            <consortium name="WormBaseParasite"/>
        </authorList>
    </citation>
    <scope>IDENTIFICATION</scope>
</reference>
<feature type="compositionally biased region" description="Polar residues" evidence="1">
    <location>
        <begin position="211"/>
        <end position="224"/>
    </location>
</feature>
<feature type="compositionally biased region" description="Acidic residues" evidence="1">
    <location>
        <begin position="782"/>
        <end position="797"/>
    </location>
</feature>
<feature type="region of interest" description="Disordered" evidence="1">
    <location>
        <begin position="210"/>
        <end position="238"/>
    </location>
</feature>